<keyword evidence="2" id="KW-1133">Transmembrane helix</keyword>
<dbReference type="AlphaFoldDB" id="A0A2K9HKF1"/>
<feature type="compositionally biased region" description="Low complexity" evidence="1">
    <location>
        <begin position="150"/>
        <end position="180"/>
    </location>
</feature>
<keyword evidence="2" id="KW-0472">Membrane</keyword>
<feature type="region of interest" description="Disordered" evidence="1">
    <location>
        <begin position="150"/>
        <end position="209"/>
    </location>
</feature>
<evidence type="ECO:0008006" key="5">
    <source>
        <dbReference type="Google" id="ProtNLM"/>
    </source>
</evidence>
<sequence length="234" mass="26396">MSNFMLLVWFVSLIAMIIYIVKWIKNRRGNNNYRKKFLISLAVMVVSFILVGATGGNDATRNASNSSDTTKVARKSKTPKVVKKTKYVGKDKYDIAKKENLALIAKKKKLSKQEDKLQDQRDKIEEQVAQEKQQAQEQQAEKKQQQVAKAAQKQQEQQEQQASQQTEQSSQAQSSQGQSQGDMNTDDAGTIVGNSRSHIYHVPGQRGYNMNSANAVYFKSEQDAINAGYRRSKV</sequence>
<protein>
    <recommendedName>
        <fullName evidence="5">DNA-entry nuclease</fullName>
    </recommendedName>
</protein>
<dbReference type="RefSeq" id="WP_057738025.1">
    <property type="nucleotide sequence ID" value="NZ_AZDQ01000008.1"/>
</dbReference>
<accession>A0A2K9HKF1</accession>
<dbReference type="Gene3D" id="3.40.10.10">
    <property type="entry name" value="DNA Methylphosphotriester Repair Domain"/>
    <property type="match status" value="1"/>
</dbReference>
<gene>
    <name evidence="3" type="ORF">LA20249_08710</name>
</gene>
<reference evidence="3 4" key="1">
    <citation type="submission" date="2016-12" db="EMBL/GenBank/DDBJ databases">
        <title>The whole genome sequencing and assembly of Lactobacillus alimentarius DSM 20249T strain.</title>
        <authorList>
            <person name="Lee Y.-J."/>
            <person name="Yi H."/>
            <person name="Bahn Y.-S."/>
            <person name="Kim J.F."/>
            <person name="Lee D.-W."/>
        </authorList>
    </citation>
    <scope>NUCLEOTIDE SEQUENCE [LARGE SCALE GENOMIC DNA]</scope>
    <source>
        <strain evidence="3 4">DSM 20249</strain>
    </source>
</reference>
<evidence type="ECO:0000313" key="4">
    <source>
        <dbReference type="Proteomes" id="UP000234653"/>
    </source>
</evidence>
<proteinExistence type="predicted"/>
<evidence type="ECO:0000313" key="3">
    <source>
        <dbReference type="EMBL" id="AUI72257.1"/>
    </source>
</evidence>
<dbReference type="EMBL" id="CP018867">
    <property type="protein sequence ID" value="AUI72257.1"/>
    <property type="molecule type" value="Genomic_DNA"/>
</dbReference>
<organism evidence="3 4">
    <name type="scientific">Companilactobacillus alimentarius DSM 20249</name>
    <dbReference type="NCBI Taxonomy" id="1423720"/>
    <lineage>
        <taxon>Bacteria</taxon>
        <taxon>Bacillati</taxon>
        <taxon>Bacillota</taxon>
        <taxon>Bacilli</taxon>
        <taxon>Lactobacillales</taxon>
        <taxon>Lactobacillaceae</taxon>
        <taxon>Companilactobacillus</taxon>
    </lineage>
</organism>
<evidence type="ECO:0000256" key="1">
    <source>
        <dbReference type="SAM" id="MobiDB-lite"/>
    </source>
</evidence>
<dbReference type="InterPro" id="IPR035451">
    <property type="entry name" value="Ada-like_dom_sf"/>
</dbReference>
<keyword evidence="4" id="KW-1185">Reference proteome</keyword>
<evidence type="ECO:0000256" key="2">
    <source>
        <dbReference type="SAM" id="Phobius"/>
    </source>
</evidence>
<dbReference type="OrthoDB" id="2292214at2"/>
<feature type="transmembrane region" description="Helical" evidence="2">
    <location>
        <begin position="6"/>
        <end position="25"/>
    </location>
</feature>
<keyword evidence="2" id="KW-0812">Transmembrane</keyword>
<name>A0A2K9HKF1_9LACO</name>
<feature type="transmembrane region" description="Helical" evidence="2">
    <location>
        <begin position="37"/>
        <end position="56"/>
    </location>
</feature>
<dbReference type="KEGG" id="lali:LA20249_08710"/>
<dbReference type="SUPFAM" id="SSF57884">
    <property type="entry name" value="Ada DNA repair protein, N-terminal domain (N-Ada 10)"/>
    <property type="match status" value="1"/>
</dbReference>
<dbReference type="STRING" id="1423720.FC67_GL000274"/>
<dbReference type="Proteomes" id="UP000234653">
    <property type="component" value="Chromosome"/>
</dbReference>